<dbReference type="InterPro" id="IPR008271">
    <property type="entry name" value="Ser/Thr_kinase_AS"/>
</dbReference>
<keyword evidence="22" id="KW-1185">Reference proteome</keyword>
<dbReference type="InterPro" id="IPR011009">
    <property type="entry name" value="Kinase-like_dom_sf"/>
</dbReference>
<evidence type="ECO:0000256" key="12">
    <source>
        <dbReference type="ARBA" id="ARBA00022989"/>
    </source>
</evidence>
<dbReference type="EMBL" id="CACTIH010007376">
    <property type="protein sequence ID" value="CAA3011748.1"/>
    <property type="molecule type" value="Genomic_DNA"/>
</dbReference>
<dbReference type="AlphaFoldDB" id="A0A8S0TZH1"/>
<dbReference type="Gene3D" id="3.80.10.10">
    <property type="entry name" value="Ribonuclease Inhibitor"/>
    <property type="match status" value="2"/>
</dbReference>
<gene>
    <name evidence="21" type="ORF">OLEA9_A078573</name>
</gene>
<comment type="caution">
    <text evidence="21">The sequence shown here is derived from an EMBL/GenBank/DDBJ whole genome shotgun (WGS) entry which is preliminary data.</text>
</comment>
<dbReference type="FunFam" id="3.80.10.10:FF:000363">
    <property type="entry name" value="Leucine-rich repeat family protein"/>
    <property type="match status" value="1"/>
</dbReference>
<keyword evidence="12 18" id="KW-1133">Transmembrane helix</keyword>
<dbReference type="Proteomes" id="UP000594638">
    <property type="component" value="Unassembled WGS sequence"/>
</dbReference>
<dbReference type="FunFam" id="3.80.10.10:FF:000542">
    <property type="entry name" value="Leucine-rich repeat protein kinase family protein"/>
    <property type="match status" value="1"/>
</dbReference>
<dbReference type="InterPro" id="IPR032675">
    <property type="entry name" value="LRR_dom_sf"/>
</dbReference>
<comment type="subcellular location">
    <subcellularLocation>
        <location evidence="1">Membrane</location>
        <topology evidence="1">Single-pass type I membrane protein</topology>
    </subcellularLocation>
</comment>
<dbReference type="InterPro" id="IPR001611">
    <property type="entry name" value="Leu-rich_rpt"/>
</dbReference>
<dbReference type="PANTHER" id="PTHR45974">
    <property type="entry name" value="RECEPTOR-LIKE PROTEIN 55"/>
    <property type="match status" value="1"/>
</dbReference>
<dbReference type="GO" id="GO:0004674">
    <property type="term" value="F:protein serine/threonine kinase activity"/>
    <property type="evidence" value="ECO:0007669"/>
    <property type="project" value="UniProtKB-KW"/>
</dbReference>
<dbReference type="GO" id="GO:0005524">
    <property type="term" value="F:ATP binding"/>
    <property type="evidence" value="ECO:0007669"/>
    <property type="project" value="UniProtKB-UniRule"/>
</dbReference>
<keyword evidence="14 21" id="KW-0675">Receptor</keyword>
<dbReference type="OrthoDB" id="2015206at2759"/>
<dbReference type="EC" id="2.7.11.1" evidence="2"/>
<dbReference type="PANTHER" id="PTHR45974:SF266">
    <property type="entry name" value="LEUCINE-RICH REPEAT RECEPTOR PROTEIN KINASE HPCA1"/>
    <property type="match status" value="1"/>
</dbReference>
<keyword evidence="13 18" id="KW-0472">Membrane</keyword>
<keyword evidence="7 19" id="KW-0732">Signal</keyword>
<feature type="binding site" evidence="16">
    <location>
        <position position="665"/>
    </location>
    <ligand>
        <name>ATP</name>
        <dbReference type="ChEBI" id="CHEBI:30616"/>
    </ligand>
</feature>
<feature type="transmembrane region" description="Helical" evidence="18">
    <location>
        <begin position="565"/>
        <end position="588"/>
    </location>
</feature>
<dbReference type="FunFam" id="3.30.200.20:FF:000328">
    <property type="entry name" value="Leucine-rich repeat protein kinase family protein"/>
    <property type="match status" value="1"/>
</dbReference>
<dbReference type="SUPFAM" id="SSF56112">
    <property type="entry name" value="Protein kinase-like (PK-like)"/>
    <property type="match status" value="1"/>
</dbReference>
<proteinExistence type="predicted"/>
<evidence type="ECO:0000256" key="10">
    <source>
        <dbReference type="ARBA" id="ARBA00022777"/>
    </source>
</evidence>
<evidence type="ECO:0000256" key="15">
    <source>
        <dbReference type="ARBA" id="ARBA00023180"/>
    </source>
</evidence>
<keyword evidence="4" id="KW-0433">Leucine-rich repeat</keyword>
<dbReference type="InterPro" id="IPR000719">
    <property type="entry name" value="Prot_kinase_dom"/>
</dbReference>
<keyword evidence="15" id="KW-0325">Glycoprotein</keyword>
<keyword evidence="5" id="KW-0808">Transferase</keyword>
<evidence type="ECO:0000256" key="16">
    <source>
        <dbReference type="PROSITE-ProRule" id="PRU10141"/>
    </source>
</evidence>
<organism evidence="21 22">
    <name type="scientific">Olea europaea subsp. europaea</name>
    <dbReference type="NCBI Taxonomy" id="158383"/>
    <lineage>
        <taxon>Eukaryota</taxon>
        <taxon>Viridiplantae</taxon>
        <taxon>Streptophyta</taxon>
        <taxon>Embryophyta</taxon>
        <taxon>Tracheophyta</taxon>
        <taxon>Spermatophyta</taxon>
        <taxon>Magnoliopsida</taxon>
        <taxon>eudicotyledons</taxon>
        <taxon>Gunneridae</taxon>
        <taxon>Pentapetalae</taxon>
        <taxon>asterids</taxon>
        <taxon>lamiids</taxon>
        <taxon>Lamiales</taxon>
        <taxon>Oleaceae</taxon>
        <taxon>Oleeae</taxon>
        <taxon>Olea</taxon>
    </lineage>
</organism>
<protein>
    <recommendedName>
        <fullName evidence="2">non-specific serine/threonine protein kinase</fullName>
        <ecNumber evidence="2">2.7.11.1</ecNumber>
    </recommendedName>
</protein>
<dbReference type="Gene3D" id="3.30.200.20">
    <property type="entry name" value="Phosphorylase Kinase, domain 1"/>
    <property type="match status" value="1"/>
</dbReference>
<name>A0A8S0TZH1_OLEEU</name>
<keyword evidence="10 21" id="KW-0418">Kinase</keyword>
<dbReference type="Pfam" id="PF07714">
    <property type="entry name" value="PK_Tyr_Ser-Thr"/>
    <property type="match status" value="1"/>
</dbReference>
<dbReference type="PROSITE" id="PS50011">
    <property type="entry name" value="PROTEIN_KINASE_DOM"/>
    <property type="match status" value="1"/>
</dbReference>
<evidence type="ECO:0000256" key="17">
    <source>
        <dbReference type="SAM" id="MobiDB-lite"/>
    </source>
</evidence>
<keyword evidence="6 18" id="KW-0812">Transmembrane</keyword>
<dbReference type="PROSITE" id="PS00108">
    <property type="entry name" value="PROTEIN_KINASE_ST"/>
    <property type="match status" value="1"/>
</dbReference>
<evidence type="ECO:0000256" key="18">
    <source>
        <dbReference type="SAM" id="Phobius"/>
    </source>
</evidence>
<keyword evidence="3" id="KW-0723">Serine/threonine-protein kinase</keyword>
<feature type="domain" description="Protein kinase" evidence="20">
    <location>
        <begin position="637"/>
        <end position="910"/>
    </location>
</feature>
<feature type="compositionally biased region" description="Polar residues" evidence="17">
    <location>
        <begin position="917"/>
        <end position="927"/>
    </location>
</feature>
<evidence type="ECO:0000313" key="21">
    <source>
        <dbReference type="EMBL" id="CAA3011748.1"/>
    </source>
</evidence>
<evidence type="ECO:0000256" key="8">
    <source>
        <dbReference type="ARBA" id="ARBA00022737"/>
    </source>
</evidence>
<evidence type="ECO:0000256" key="5">
    <source>
        <dbReference type="ARBA" id="ARBA00022679"/>
    </source>
</evidence>
<evidence type="ECO:0000256" key="11">
    <source>
        <dbReference type="ARBA" id="ARBA00022840"/>
    </source>
</evidence>
<evidence type="ECO:0000313" key="22">
    <source>
        <dbReference type="Proteomes" id="UP000594638"/>
    </source>
</evidence>
<dbReference type="Pfam" id="PF00560">
    <property type="entry name" value="LRR_1"/>
    <property type="match status" value="2"/>
</dbReference>
<evidence type="ECO:0000259" key="20">
    <source>
        <dbReference type="PROSITE" id="PS50011"/>
    </source>
</evidence>
<evidence type="ECO:0000256" key="19">
    <source>
        <dbReference type="SAM" id="SignalP"/>
    </source>
</evidence>
<dbReference type="SMART" id="SM00220">
    <property type="entry name" value="S_TKc"/>
    <property type="match status" value="1"/>
</dbReference>
<dbReference type="GO" id="GO:0016020">
    <property type="term" value="C:membrane"/>
    <property type="evidence" value="ECO:0007669"/>
    <property type="project" value="UniProtKB-SubCell"/>
</dbReference>
<dbReference type="Gene3D" id="1.10.510.10">
    <property type="entry name" value="Transferase(Phosphotransferase) domain 1"/>
    <property type="match status" value="1"/>
</dbReference>
<dbReference type="InterPro" id="IPR001245">
    <property type="entry name" value="Ser-Thr/Tyr_kinase_cat_dom"/>
</dbReference>
<evidence type="ECO:0000256" key="4">
    <source>
        <dbReference type="ARBA" id="ARBA00022614"/>
    </source>
</evidence>
<feature type="chain" id="PRO_5035930765" description="non-specific serine/threonine protein kinase" evidence="19">
    <location>
        <begin position="20"/>
        <end position="959"/>
    </location>
</feature>
<dbReference type="FunFam" id="1.10.510.10:FF:000453">
    <property type="entry name" value="LRR receptor-like serine/threonine-protein kinase HSL2"/>
    <property type="match status" value="1"/>
</dbReference>
<dbReference type="SUPFAM" id="SSF52058">
    <property type="entry name" value="L domain-like"/>
    <property type="match status" value="1"/>
</dbReference>
<evidence type="ECO:0000256" key="9">
    <source>
        <dbReference type="ARBA" id="ARBA00022741"/>
    </source>
</evidence>
<evidence type="ECO:0000256" key="7">
    <source>
        <dbReference type="ARBA" id="ARBA00022729"/>
    </source>
</evidence>
<evidence type="ECO:0000256" key="2">
    <source>
        <dbReference type="ARBA" id="ARBA00012513"/>
    </source>
</evidence>
<dbReference type="PROSITE" id="PS00107">
    <property type="entry name" value="PROTEIN_KINASE_ATP"/>
    <property type="match status" value="1"/>
</dbReference>
<evidence type="ECO:0000256" key="14">
    <source>
        <dbReference type="ARBA" id="ARBA00023170"/>
    </source>
</evidence>
<dbReference type="CDD" id="cd14066">
    <property type="entry name" value="STKc_IRAK"/>
    <property type="match status" value="1"/>
</dbReference>
<dbReference type="Gramene" id="OE9A078573T1">
    <property type="protein sequence ID" value="OE9A078573C1"/>
    <property type="gene ID" value="OE9A078573"/>
</dbReference>
<keyword evidence="9 16" id="KW-0547">Nucleotide-binding</keyword>
<reference evidence="21 22" key="1">
    <citation type="submission" date="2019-12" db="EMBL/GenBank/DDBJ databases">
        <authorList>
            <person name="Alioto T."/>
            <person name="Alioto T."/>
            <person name="Gomez Garrido J."/>
        </authorList>
    </citation>
    <scope>NUCLEOTIDE SEQUENCE [LARGE SCALE GENOMIC DNA]</scope>
</reference>
<feature type="signal peptide" evidence="19">
    <location>
        <begin position="1"/>
        <end position="19"/>
    </location>
</feature>
<evidence type="ECO:0000256" key="3">
    <source>
        <dbReference type="ARBA" id="ARBA00022527"/>
    </source>
</evidence>
<evidence type="ECO:0000256" key="13">
    <source>
        <dbReference type="ARBA" id="ARBA00023136"/>
    </source>
</evidence>
<keyword evidence="11 16" id="KW-0067">ATP-binding</keyword>
<evidence type="ECO:0000256" key="1">
    <source>
        <dbReference type="ARBA" id="ARBA00004479"/>
    </source>
</evidence>
<dbReference type="InterPro" id="IPR017441">
    <property type="entry name" value="Protein_kinase_ATP_BS"/>
</dbReference>
<accession>A0A8S0TZH1</accession>
<sequence length="959" mass="105147">MVASRAMMVFRILFHLLVASTQFLVIAALTDPQDFSAIQSLRNSWENVPPSWEGADPCGNRWDGIGCINSRVVSITLSSINLSGQLSSDIQELSELQTLDLSYNKGLTGPLPPAIGNMKKLSNLILVGCGFSGPIPSSIGYLRELVFLSLNSNGFTGGIPPSIGLLSKLYWLDLADNKLTGTIPVSNGKTPGLDMLVKTKHFHFGKNKLLGEIPSLLFHSNMTLKHLLLESNLLTGNIPSTLGLVHTLEVVRLDKNSLSGSVPPNLNNLTSVQELFLANNKLTGPLPNLTGMNLLNYVDLSNNSFAASDVPPWFSTLQSLTSLIMEDTKIQGPLPISLFSLFQLQTVVLRNNMINGTLTIGSSYSNQLHLIDLRNNFIDDFTRRANYSFQIILVDNPICFEGRTEAYCNIPQPTNNSYSTPPENCTPSPCRPDQISSPTCKCAYPYTGSIFFRAPSFSNFGNTSTFASLQEELILTFQSNNLPVDSVSLSNPTKNLDDYLVLNLQVFPSGLNYFNWTGISGIGFVLSNQTFKPPDGFGPFFFIGDNYKYFADLATGSSKSSSSGIIIGAAVGGSVLFLLLLIAGIYAFRQKRRAEVAAKKNDPFASWDPNTNSGGVPQLKGARSFSFEELKKYTNNFSEVNDVGSGGYGKVYRGTLSNGQQVAVKRAQQGSMQGRLEFKTEIELLSRVHHKNVVGLVGFCFDQGEQMLVYEFIANGTLKDSLSGRSGIRLDWMRRLRIALGAARGLQYLHDLADPPIIHRDIKSNNILLDERLNAKVADFGLSKPMGETDRGHVTTQVKGTMGYLDPEYYMTQQLTEKSDVYGFGVLLLELLTARSPIEKGKYIVREVKLAMDKTKEMYKLQQILDPVIASSMAARSLEKFVDLALNCVEESGVNRPTMSEVVKEIENIMELAGLNPNTESASTSASYEGESKGSGNPYTNESLFSYSGGYPPSRLEPK</sequence>
<feature type="region of interest" description="Disordered" evidence="17">
    <location>
        <begin position="917"/>
        <end position="959"/>
    </location>
</feature>
<keyword evidence="8" id="KW-0677">Repeat</keyword>
<feature type="compositionally biased region" description="Polar residues" evidence="17">
    <location>
        <begin position="934"/>
        <end position="946"/>
    </location>
</feature>
<evidence type="ECO:0000256" key="6">
    <source>
        <dbReference type="ARBA" id="ARBA00022692"/>
    </source>
</evidence>